<dbReference type="EMBL" id="DYXY01000011">
    <property type="protein sequence ID" value="HJE14536.1"/>
    <property type="molecule type" value="Genomic_DNA"/>
</dbReference>
<evidence type="ECO:0000256" key="1">
    <source>
        <dbReference type="ARBA" id="ARBA00022741"/>
    </source>
</evidence>
<dbReference type="InterPro" id="IPR014015">
    <property type="entry name" value="Helicase_SF3_DNA-vir"/>
</dbReference>
<organism evidence="5 6">
    <name type="scientific">Lapidilactobacillus dextrinicus</name>
    <dbReference type="NCBI Taxonomy" id="51664"/>
    <lineage>
        <taxon>Bacteria</taxon>
        <taxon>Bacillati</taxon>
        <taxon>Bacillota</taxon>
        <taxon>Bacilli</taxon>
        <taxon>Lactobacillales</taxon>
        <taxon>Lactobacillaceae</taxon>
        <taxon>Lapidilactobacillus</taxon>
    </lineage>
</organism>
<proteinExistence type="predicted"/>
<dbReference type="InterPro" id="IPR045455">
    <property type="entry name" value="NrS-1_pol-like_helicase"/>
</dbReference>
<evidence type="ECO:0000313" key="6">
    <source>
        <dbReference type="Proteomes" id="UP000774947"/>
    </source>
</evidence>
<dbReference type="PANTHER" id="PTHR35372:SF2">
    <property type="entry name" value="SF3 HELICASE DOMAIN-CONTAINING PROTEIN"/>
    <property type="match status" value="1"/>
</dbReference>
<comment type="caution">
    <text evidence="5">The sequence shown here is derived from an EMBL/GenBank/DDBJ whole genome shotgun (WGS) entry which is preliminary data.</text>
</comment>
<dbReference type="Proteomes" id="UP000774947">
    <property type="component" value="Unassembled WGS sequence"/>
</dbReference>
<sequence length="530" mass="60810">MAEINEVIDKVDEVRKYKKEKPLVPFDVTSLEYPPEEWLNDKKNRDRLLKEFNHDLPPTPVWLDVYFVIKSKNRDPYYRLVTMIDEVKYGDQFLKENIIKRFSALPQGALYDRKIGRWRVLGKNEAKDLIEHHATSDLTSWGVYDDATVTKIQKYITRSSYDYTLSDKNPFEEINPQLALFKSGTYNFKTNAMQPNNPDDYILNYHDYEVDPANNKAPETDKLLNKMIGDADTFFKEYIGYCFYRSYEPFQTILFLHGTGGNGKSTLLNHILGKVLGKKNYSAVTPQELANDRFKVVQLYGKEINSVADIKGGYLSDTAVLKKVSSGGDPIEAEYKGLQGFQFVNYAKLVFSANDLPTFSDDTEGLADRLKVINFINGNTRKNRGWWSQFDMDLISDETPAFAMECIQLFKKALDRQEWSLTDAVQVASEEWLDSNNHFKEFVNEVLIIDTTSKKGEKAVDVNTSYKIFCDRNGYKCSTSGSVVKTSLEKYGVQRKHTTASPNTSDKTNTSRYIGVTFNPHNTDYLPQNN</sequence>
<dbReference type="GO" id="GO:0016787">
    <property type="term" value="F:hydrolase activity"/>
    <property type="evidence" value="ECO:0007669"/>
    <property type="project" value="UniProtKB-KW"/>
</dbReference>
<evidence type="ECO:0000259" key="4">
    <source>
        <dbReference type="PROSITE" id="PS51206"/>
    </source>
</evidence>
<keyword evidence="2" id="KW-0378">Hydrolase</keyword>
<reference evidence="5" key="2">
    <citation type="submission" date="2021-09" db="EMBL/GenBank/DDBJ databases">
        <authorList>
            <person name="Gilroy R."/>
        </authorList>
    </citation>
    <scope>NUCLEOTIDE SEQUENCE</scope>
    <source>
        <strain evidence="5">CHK173-2119</strain>
    </source>
</reference>
<protein>
    <submittedName>
        <fullName evidence="5">Phage/plasmid primase, P4 family</fullName>
    </submittedName>
</protein>
<dbReference type="PROSITE" id="PS51206">
    <property type="entry name" value="SF3_HELICASE_1"/>
    <property type="match status" value="1"/>
</dbReference>
<dbReference type="NCBIfam" id="TIGR01613">
    <property type="entry name" value="primase_Cterm"/>
    <property type="match status" value="1"/>
</dbReference>
<dbReference type="PANTHER" id="PTHR35372">
    <property type="entry name" value="ATP BINDING PROTEIN-RELATED"/>
    <property type="match status" value="1"/>
</dbReference>
<name>A0A921DTV7_9LACO</name>
<keyword evidence="1" id="KW-0547">Nucleotide-binding</keyword>
<dbReference type="SUPFAM" id="SSF52540">
    <property type="entry name" value="P-loop containing nucleoside triphosphate hydrolases"/>
    <property type="match status" value="1"/>
</dbReference>
<dbReference type="InterPro" id="IPR027417">
    <property type="entry name" value="P-loop_NTPase"/>
</dbReference>
<feature type="domain" description="SF3 helicase" evidence="4">
    <location>
        <begin position="230"/>
        <end position="388"/>
    </location>
</feature>
<reference evidence="5" key="1">
    <citation type="journal article" date="2021" name="PeerJ">
        <title>Extensive microbial diversity within the chicken gut microbiome revealed by metagenomics and culture.</title>
        <authorList>
            <person name="Gilroy R."/>
            <person name="Ravi A."/>
            <person name="Getino M."/>
            <person name="Pursley I."/>
            <person name="Horton D.L."/>
            <person name="Alikhan N.F."/>
            <person name="Baker D."/>
            <person name="Gharbi K."/>
            <person name="Hall N."/>
            <person name="Watson M."/>
            <person name="Adriaenssens E.M."/>
            <person name="Foster-Nyarko E."/>
            <person name="Jarju S."/>
            <person name="Secka A."/>
            <person name="Antonio M."/>
            <person name="Oren A."/>
            <person name="Chaudhuri R.R."/>
            <person name="La Ragione R."/>
            <person name="Hildebrand F."/>
            <person name="Pallen M.J."/>
        </authorList>
    </citation>
    <scope>NUCLEOTIDE SEQUENCE</scope>
    <source>
        <strain evidence="5">CHK173-2119</strain>
    </source>
</reference>
<keyword evidence="3" id="KW-0067">ATP-binding</keyword>
<dbReference type="Pfam" id="PF19263">
    <property type="entry name" value="DUF5906"/>
    <property type="match status" value="1"/>
</dbReference>
<evidence type="ECO:0000256" key="3">
    <source>
        <dbReference type="ARBA" id="ARBA00022840"/>
    </source>
</evidence>
<dbReference type="GO" id="GO:0005524">
    <property type="term" value="F:ATP binding"/>
    <property type="evidence" value="ECO:0007669"/>
    <property type="project" value="UniProtKB-KW"/>
</dbReference>
<evidence type="ECO:0000256" key="2">
    <source>
        <dbReference type="ARBA" id="ARBA00022801"/>
    </source>
</evidence>
<accession>A0A921DTV7</accession>
<dbReference type="InterPro" id="IPR051620">
    <property type="entry name" value="ORF904-like_C"/>
</dbReference>
<dbReference type="AlphaFoldDB" id="A0A921DTV7"/>
<gene>
    <name evidence="5" type="ORF">K8W17_00460</name>
</gene>
<evidence type="ECO:0000313" key="5">
    <source>
        <dbReference type="EMBL" id="HJE14536.1"/>
    </source>
</evidence>
<dbReference type="Gene3D" id="3.40.50.300">
    <property type="entry name" value="P-loop containing nucleotide triphosphate hydrolases"/>
    <property type="match status" value="1"/>
</dbReference>
<dbReference type="InterPro" id="IPR006500">
    <property type="entry name" value="Helicase_put_C_phage/plasmid"/>
</dbReference>